<dbReference type="InterPro" id="IPR020861">
    <property type="entry name" value="Triosephosphate_isomerase_AS"/>
</dbReference>
<dbReference type="EMBL" id="RJUK01000002">
    <property type="protein sequence ID" value="ROQ18364.1"/>
    <property type="molecule type" value="Genomic_DNA"/>
</dbReference>
<evidence type="ECO:0000256" key="1">
    <source>
        <dbReference type="ARBA" id="ARBA00004680"/>
    </source>
</evidence>
<keyword evidence="5 8" id="KW-0963">Cytoplasm</keyword>
<evidence type="ECO:0000256" key="2">
    <source>
        <dbReference type="ARBA" id="ARBA00004939"/>
    </source>
</evidence>
<dbReference type="EC" id="5.3.1.1" evidence="8 9"/>
<comment type="pathway">
    <text evidence="1 8 9">Carbohydrate degradation; glycolysis; D-glyceraldehyde 3-phosphate from glycerone phosphate: step 1/1.</text>
</comment>
<evidence type="ECO:0000256" key="9">
    <source>
        <dbReference type="RuleBase" id="RU363013"/>
    </source>
</evidence>
<comment type="subunit">
    <text evidence="8 9">Homodimer.</text>
</comment>
<dbReference type="InterPro" id="IPR022896">
    <property type="entry name" value="TrioseP_Isoase_bac/euk"/>
</dbReference>
<dbReference type="GO" id="GO:0006094">
    <property type="term" value="P:gluconeogenesis"/>
    <property type="evidence" value="ECO:0007669"/>
    <property type="project" value="UniProtKB-UniRule"/>
</dbReference>
<evidence type="ECO:0000313" key="10">
    <source>
        <dbReference type="EMBL" id="ROQ18364.1"/>
    </source>
</evidence>
<keyword evidence="6 8" id="KW-0324">Glycolysis</keyword>
<comment type="pathway">
    <text evidence="2">Carbohydrate metabolism; erythritol degradation.</text>
</comment>
<dbReference type="GO" id="GO:0006096">
    <property type="term" value="P:glycolytic process"/>
    <property type="evidence" value="ECO:0007669"/>
    <property type="project" value="UniProtKB-UniRule"/>
</dbReference>
<gene>
    <name evidence="8" type="primary">tpiA</name>
    <name evidence="10" type="ORF">EDC38_2589</name>
</gene>
<dbReference type="InterPro" id="IPR013785">
    <property type="entry name" value="Aldolase_TIM"/>
</dbReference>
<comment type="pathway">
    <text evidence="8 9">Carbohydrate biosynthesis; gluconeogenesis.</text>
</comment>
<dbReference type="GO" id="GO:0005829">
    <property type="term" value="C:cytosol"/>
    <property type="evidence" value="ECO:0007669"/>
    <property type="project" value="TreeGrafter"/>
</dbReference>
<dbReference type="CDD" id="cd00311">
    <property type="entry name" value="TIM"/>
    <property type="match status" value="1"/>
</dbReference>
<dbReference type="Proteomes" id="UP000273643">
    <property type="component" value="Unassembled WGS sequence"/>
</dbReference>
<dbReference type="RefSeq" id="WP_123639007.1">
    <property type="nucleotide sequence ID" value="NZ_RJUK01000002.1"/>
</dbReference>
<feature type="active site" description="Proton acceptor" evidence="8">
    <location>
        <position position="187"/>
    </location>
</feature>
<evidence type="ECO:0000256" key="4">
    <source>
        <dbReference type="ARBA" id="ARBA00022432"/>
    </source>
</evidence>
<comment type="similarity">
    <text evidence="3 8 9">Belongs to the triosephosphate isomerase family.</text>
</comment>
<feature type="binding site" evidence="8">
    <location>
        <position position="228"/>
    </location>
    <ligand>
        <name>substrate</name>
    </ligand>
</feature>
<comment type="catalytic activity">
    <reaction evidence="8 9">
        <text>D-glyceraldehyde 3-phosphate = dihydroxyacetone phosphate</text>
        <dbReference type="Rhea" id="RHEA:18585"/>
        <dbReference type="ChEBI" id="CHEBI:57642"/>
        <dbReference type="ChEBI" id="CHEBI:59776"/>
        <dbReference type="EC" id="5.3.1.1"/>
    </reaction>
</comment>
<organism evidence="10 11">
    <name type="scientific">Marinimicrobium koreense</name>
    <dbReference type="NCBI Taxonomy" id="306545"/>
    <lineage>
        <taxon>Bacteria</taxon>
        <taxon>Pseudomonadati</taxon>
        <taxon>Pseudomonadota</taxon>
        <taxon>Gammaproteobacteria</taxon>
        <taxon>Cellvibrionales</taxon>
        <taxon>Cellvibrionaceae</taxon>
        <taxon>Marinimicrobium</taxon>
    </lineage>
</organism>
<dbReference type="UniPathway" id="UPA00109">
    <property type="reaction ID" value="UER00189"/>
</dbReference>
<evidence type="ECO:0000256" key="6">
    <source>
        <dbReference type="ARBA" id="ARBA00023152"/>
    </source>
</evidence>
<evidence type="ECO:0000256" key="3">
    <source>
        <dbReference type="ARBA" id="ARBA00007422"/>
    </source>
</evidence>
<comment type="subcellular location">
    <subcellularLocation>
        <location evidence="8 9">Cytoplasm</location>
    </subcellularLocation>
</comment>
<dbReference type="GO" id="GO:0004807">
    <property type="term" value="F:triose-phosphate isomerase activity"/>
    <property type="evidence" value="ECO:0007669"/>
    <property type="project" value="UniProtKB-UniRule"/>
</dbReference>
<dbReference type="OrthoDB" id="9809429at2"/>
<feature type="active site" description="Electrophile" evidence="8">
    <location>
        <position position="115"/>
    </location>
</feature>
<name>A0A3N1NEN5_9GAMM</name>
<feature type="binding site" evidence="8">
    <location>
        <begin position="29"/>
        <end position="31"/>
    </location>
    <ligand>
        <name>substrate</name>
    </ligand>
</feature>
<keyword evidence="11" id="KW-1185">Reference proteome</keyword>
<evidence type="ECO:0000256" key="8">
    <source>
        <dbReference type="HAMAP-Rule" id="MF_00147"/>
    </source>
</evidence>
<dbReference type="PANTHER" id="PTHR21139">
    <property type="entry name" value="TRIOSEPHOSPHATE ISOMERASE"/>
    <property type="match status" value="1"/>
</dbReference>
<dbReference type="GO" id="GO:0019563">
    <property type="term" value="P:glycerol catabolic process"/>
    <property type="evidence" value="ECO:0007669"/>
    <property type="project" value="TreeGrafter"/>
</dbReference>
<comment type="function">
    <text evidence="8">Involved in the gluconeogenesis. Catalyzes stereospecifically the conversion of dihydroxyacetone phosphate (DHAP) to D-glyceraldehyde-3-phosphate (G3P).</text>
</comment>
<dbReference type="InterPro" id="IPR000652">
    <property type="entry name" value="Triosephosphate_isomerase"/>
</dbReference>
<dbReference type="PROSITE" id="PS00171">
    <property type="entry name" value="TIM_1"/>
    <property type="match status" value="1"/>
</dbReference>
<dbReference type="NCBIfam" id="TIGR00419">
    <property type="entry name" value="tim"/>
    <property type="match status" value="1"/>
</dbReference>
<protein>
    <recommendedName>
        <fullName evidence="8 9">Triosephosphate isomerase</fullName>
        <shortName evidence="8">TIM</shortName>
        <shortName evidence="8">TPI</shortName>
        <ecNumber evidence="8 9">5.3.1.1</ecNumber>
    </recommendedName>
    <alternativeName>
        <fullName evidence="8">Triose-phosphate isomerase</fullName>
    </alternativeName>
</protein>
<dbReference type="PANTHER" id="PTHR21139:SF42">
    <property type="entry name" value="TRIOSEPHOSPHATE ISOMERASE"/>
    <property type="match status" value="1"/>
</dbReference>
<dbReference type="HAMAP" id="MF_00147_B">
    <property type="entry name" value="TIM_B"/>
    <property type="match status" value="1"/>
</dbReference>
<feature type="binding site" evidence="8">
    <location>
        <begin position="249"/>
        <end position="250"/>
    </location>
    <ligand>
        <name>substrate</name>
    </ligand>
</feature>
<reference evidence="10 11" key="1">
    <citation type="submission" date="2018-11" db="EMBL/GenBank/DDBJ databases">
        <title>Genomic Encyclopedia of Type Strains, Phase IV (KMG-IV): sequencing the most valuable type-strain genomes for metagenomic binning, comparative biology and taxonomic classification.</title>
        <authorList>
            <person name="Goeker M."/>
        </authorList>
    </citation>
    <scope>NUCLEOTIDE SEQUENCE [LARGE SCALE GENOMIC DNA]</scope>
    <source>
        <strain evidence="10 11">DSM 16974</strain>
    </source>
</reference>
<dbReference type="GO" id="GO:0046166">
    <property type="term" value="P:glyceraldehyde-3-phosphate biosynthetic process"/>
    <property type="evidence" value="ECO:0007669"/>
    <property type="project" value="TreeGrafter"/>
</dbReference>
<dbReference type="PROSITE" id="PS51440">
    <property type="entry name" value="TIM_2"/>
    <property type="match status" value="1"/>
</dbReference>
<proteinExistence type="inferred from homology"/>
<keyword evidence="7 8" id="KW-0413">Isomerase</keyword>
<dbReference type="SUPFAM" id="SSF51351">
    <property type="entry name" value="Triosephosphate isomerase (TIM)"/>
    <property type="match status" value="1"/>
</dbReference>
<evidence type="ECO:0000313" key="11">
    <source>
        <dbReference type="Proteomes" id="UP000273643"/>
    </source>
</evidence>
<dbReference type="UniPathway" id="UPA00138"/>
<feature type="binding site" evidence="8">
    <location>
        <position position="193"/>
    </location>
    <ligand>
        <name>substrate</name>
    </ligand>
</feature>
<dbReference type="FunFam" id="3.20.20.70:FF:000016">
    <property type="entry name" value="Triosephosphate isomerase"/>
    <property type="match status" value="1"/>
</dbReference>
<accession>A0A3N1NEN5</accession>
<sequence>MPNFANIGARFKGDPLSERHSRQRLVVGNWKMNGSLAENASLLNGITAHWQGAEGVETALCPPYVYLSQAAEALSGGPIKLGAQTVSEYSNGAYTGEVSGAMLADLGCRYVIVGHNERRRMQGETSDRVAEKFHAAQQAGLTPILCVGESEQERDAGMALETIGHQLLVVVKRVGLEAFARAVVAYEPVWAVGTGKTASPEQAEEVHRFIRAELGELGARTQILYGGSVKPGNAEQLFALPDIDGALLGGASLNADDFVAICRAAA</sequence>
<dbReference type="Pfam" id="PF00121">
    <property type="entry name" value="TIM"/>
    <property type="match status" value="1"/>
</dbReference>
<dbReference type="AlphaFoldDB" id="A0A3N1NEN5"/>
<dbReference type="InterPro" id="IPR035990">
    <property type="entry name" value="TIM_sf"/>
</dbReference>
<keyword evidence="4 8" id="KW-0312">Gluconeogenesis</keyword>
<evidence type="ECO:0000256" key="5">
    <source>
        <dbReference type="ARBA" id="ARBA00022490"/>
    </source>
</evidence>
<dbReference type="Gene3D" id="3.20.20.70">
    <property type="entry name" value="Aldolase class I"/>
    <property type="match status" value="1"/>
</dbReference>
<evidence type="ECO:0000256" key="7">
    <source>
        <dbReference type="ARBA" id="ARBA00023235"/>
    </source>
</evidence>
<comment type="caution">
    <text evidence="10">The sequence shown here is derived from an EMBL/GenBank/DDBJ whole genome shotgun (WGS) entry which is preliminary data.</text>
</comment>